<evidence type="ECO:0000313" key="1">
    <source>
        <dbReference type="EMBL" id="KAH3702572.1"/>
    </source>
</evidence>
<proteinExistence type="predicted"/>
<name>A0A9D4BRH5_DREPO</name>
<dbReference type="Proteomes" id="UP000828390">
    <property type="component" value="Unassembled WGS sequence"/>
</dbReference>
<dbReference type="EMBL" id="JAIWYP010000015">
    <property type="protein sequence ID" value="KAH3702572.1"/>
    <property type="molecule type" value="Genomic_DNA"/>
</dbReference>
<comment type="caution">
    <text evidence="1">The sequence shown here is derived from an EMBL/GenBank/DDBJ whole genome shotgun (WGS) entry which is preliminary data.</text>
</comment>
<sequence>MRRCLPSVYKSLEREAEERNDARAAGLSKFSQNYQFVFTLHMMCDVLPHLSDLSKAMQVYQQNENIKFI</sequence>
<gene>
    <name evidence="1" type="ORF">DPMN_077596</name>
</gene>
<keyword evidence="2" id="KW-1185">Reference proteome</keyword>
<accession>A0A9D4BRH5</accession>
<organism evidence="1 2">
    <name type="scientific">Dreissena polymorpha</name>
    <name type="common">Zebra mussel</name>
    <name type="synonym">Mytilus polymorpha</name>
    <dbReference type="NCBI Taxonomy" id="45954"/>
    <lineage>
        <taxon>Eukaryota</taxon>
        <taxon>Metazoa</taxon>
        <taxon>Spiralia</taxon>
        <taxon>Lophotrochozoa</taxon>
        <taxon>Mollusca</taxon>
        <taxon>Bivalvia</taxon>
        <taxon>Autobranchia</taxon>
        <taxon>Heteroconchia</taxon>
        <taxon>Euheterodonta</taxon>
        <taxon>Imparidentia</taxon>
        <taxon>Neoheterodontei</taxon>
        <taxon>Myida</taxon>
        <taxon>Dreissenoidea</taxon>
        <taxon>Dreissenidae</taxon>
        <taxon>Dreissena</taxon>
    </lineage>
</organism>
<evidence type="ECO:0000313" key="2">
    <source>
        <dbReference type="Proteomes" id="UP000828390"/>
    </source>
</evidence>
<protein>
    <submittedName>
        <fullName evidence="1">Uncharacterized protein</fullName>
    </submittedName>
</protein>
<dbReference type="AlphaFoldDB" id="A0A9D4BRH5"/>
<reference evidence="1" key="1">
    <citation type="journal article" date="2019" name="bioRxiv">
        <title>The Genome of the Zebra Mussel, Dreissena polymorpha: A Resource for Invasive Species Research.</title>
        <authorList>
            <person name="McCartney M.A."/>
            <person name="Auch B."/>
            <person name="Kono T."/>
            <person name="Mallez S."/>
            <person name="Zhang Y."/>
            <person name="Obille A."/>
            <person name="Becker A."/>
            <person name="Abrahante J.E."/>
            <person name="Garbe J."/>
            <person name="Badalamenti J.P."/>
            <person name="Herman A."/>
            <person name="Mangelson H."/>
            <person name="Liachko I."/>
            <person name="Sullivan S."/>
            <person name="Sone E.D."/>
            <person name="Koren S."/>
            <person name="Silverstein K.A.T."/>
            <person name="Beckman K.B."/>
            <person name="Gohl D.M."/>
        </authorList>
    </citation>
    <scope>NUCLEOTIDE SEQUENCE</scope>
    <source>
        <strain evidence="1">Duluth1</strain>
        <tissue evidence="1">Whole animal</tissue>
    </source>
</reference>
<reference evidence="1" key="2">
    <citation type="submission" date="2020-11" db="EMBL/GenBank/DDBJ databases">
        <authorList>
            <person name="McCartney M.A."/>
            <person name="Auch B."/>
            <person name="Kono T."/>
            <person name="Mallez S."/>
            <person name="Becker A."/>
            <person name="Gohl D.M."/>
            <person name="Silverstein K.A.T."/>
            <person name="Koren S."/>
            <person name="Bechman K.B."/>
            <person name="Herman A."/>
            <person name="Abrahante J.E."/>
            <person name="Garbe J."/>
        </authorList>
    </citation>
    <scope>NUCLEOTIDE SEQUENCE</scope>
    <source>
        <strain evidence="1">Duluth1</strain>
        <tissue evidence="1">Whole animal</tissue>
    </source>
</reference>